<feature type="binding site" evidence="10">
    <location>
        <begin position="12"/>
        <end position="17"/>
    </location>
    <ligand>
        <name>substrate</name>
    </ligand>
</feature>
<name>A0A4Q1CL10_9BACT</name>
<keyword evidence="8 10" id="KW-0460">Magnesium</keyword>
<dbReference type="InterPro" id="IPR027417">
    <property type="entry name" value="P-loop_NTPase"/>
</dbReference>
<dbReference type="PANTHER" id="PTHR11088:SF60">
    <property type="entry name" value="TRNA DIMETHYLALLYLTRANSFERASE"/>
    <property type="match status" value="1"/>
</dbReference>
<evidence type="ECO:0000256" key="6">
    <source>
        <dbReference type="ARBA" id="ARBA00022741"/>
    </source>
</evidence>
<dbReference type="GO" id="GO:0005524">
    <property type="term" value="F:ATP binding"/>
    <property type="evidence" value="ECO:0007669"/>
    <property type="project" value="UniProtKB-UniRule"/>
</dbReference>
<evidence type="ECO:0000256" key="13">
    <source>
        <dbReference type="RuleBase" id="RU003785"/>
    </source>
</evidence>
<feature type="region of interest" description="Interaction with substrate tRNA" evidence="10">
    <location>
        <begin position="35"/>
        <end position="38"/>
    </location>
</feature>
<evidence type="ECO:0000256" key="3">
    <source>
        <dbReference type="ARBA" id="ARBA00005842"/>
    </source>
</evidence>
<feature type="site" description="Interaction with substrate tRNA" evidence="10">
    <location>
        <position position="101"/>
    </location>
</feature>
<evidence type="ECO:0000256" key="10">
    <source>
        <dbReference type="HAMAP-Rule" id="MF_00185"/>
    </source>
</evidence>
<dbReference type="Gene3D" id="1.10.20.140">
    <property type="match status" value="1"/>
</dbReference>
<dbReference type="NCBIfam" id="TIGR00174">
    <property type="entry name" value="miaA"/>
    <property type="match status" value="1"/>
</dbReference>
<dbReference type="AlphaFoldDB" id="A0A4Q1CL10"/>
<keyword evidence="15" id="KW-1185">Reference proteome</keyword>
<dbReference type="GO" id="GO:0052381">
    <property type="term" value="F:tRNA dimethylallyltransferase activity"/>
    <property type="evidence" value="ECO:0007669"/>
    <property type="project" value="UniProtKB-UniRule"/>
</dbReference>
<comment type="subunit">
    <text evidence="10">Monomer.</text>
</comment>
<evidence type="ECO:0000256" key="12">
    <source>
        <dbReference type="RuleBase" id="RU003784"/>
    </source>
</evidence>
<comment type="caution">
    <text evidence="10">Lacks conserved residue(s) required for the propagation of feature annotation.</text>
</comment>
<evidence type="ECO:0000313" key="15">
    <source>
        <dbReference type="Proteomes" id="UP000290204"/>
    </source>
</evidence>
<comment type="cofactor">
    <cofactor evidence="1 10">
        <name>Mg(2+)</name>
        <dbReference type="ChEBI" id="CHEBI:18420"/>
    </cofactor>
</comment>
<keyword evidence="6 10" id="KW-0547">Nucleotide-binding</keyword>
<comment type="similarity">
    <text evidence="3 10 13">Belongs to the IPP transferase family.</text>
</comment>
<sequence>MNKTVILIAGPTAVGKTALAIQLAQHYNTAIISADSRQCYKEITIGVAKPSAEELAAVKHYFINSHSITGELTAASYEQYALAAADKIFTTNDVAVMVGGTGLYIKAFCEGMDQIPAVPDALRMELQQAYQQQGISWLQQQLQQHDPLFAAQGEMQNPQRMLRALEVVLASGESIIKFRTGEKQQRPFNVIKIALELPREELYSRINLRVDLMMKEGLLEEAKAVYPQRQLNALQTVGYRELFDYFDGSISLEQAIDKIKQNSRHYAKRQLTWFKRDTAMKWFHPSNTEAIIQFVTAIKKEHSK</sequence>
<comment type="caution">
    <text evidence="14">The sequence shown here is derived from an EMBL/GenBank/DDBJ whole genome shotgun (WGS) entry which is preliminary data.</text>
</comment>
<organism evidence="14 15">
    <name type="scientific">Lacibacter luteus</name>
    <dbReference type="NCBI Taxonomy" id="2508719"/>
    <lineage>
        <taxon>Bacteria</taxon>
        <taxon>Pseudomonadati</taxon>
        <taxon>Bacteroidota</taxon>
        <taxon>Chitinophagia</taxon>
        <taxon>Chitinophagales</taxon>
        <taxon>Chitinophagaceae</taxon>
        <taxon>Lacibacter</taxon>
    </lineage>
</organism>
<evidence type="ECO:0000313" key="14">
    <source>
        <dbReference type="EMBL" id="RXK61620.1"/>
    </source>
</evidence>
<reference evidence="14 15" key="1">
    <citation type="submission" date="2019-01" db="EMBL/GenBank/DDBJ databases">
        <title>Lacibacter sp. strain TTM-7.</title>
        <authorList>
            <person name="Chen W.-M."/>
        </authorList>
    </citation>
    <scope>NUCLEOTIDE SEQUENCE [LARGE SCALE GENOMIC DNA]</scope>
    <source>
        <strain evidence="14 15">TTM-7</strain>
    </source>
</reference>
<dbReference type="Gene3D" id="3.40.50.300">
    <property type="entry name" value="P-loop containing nucleotide triphosphate hydrolases"/>
    <property type="match status" value="1"/>
</dbReference>
<feature type="site" description="Interaction with substrate tRNA" evidence="10">
    <location>
        <position position="123"/>
    </location>
</feature>
<keyword evidence="4 10" id="KW-0808">Transferase</keyword>
<dbReference type="InterPro" id="IPR018022">
    <property type="entry name" value="IPT"/>
</dbReference>
<evidence type="ECO:0000256" key="1">
    <source>
        <dbReference type="ARBA" id="ARBA00001946"/>
    </source>
</evidence>
<dbReference type="OrthoDB" id="9776390at2"/>
<evidence type="ECO:0000256" key="11">
    <source>
        <dbReference type="RuleBase" id="RU003783"/>
    </source>
</evidence>
<evidence type="ECO:0000256" key="9">
    <source>
        <dbReference type="ARBA" id="ARBA00049563"/>
    </source>
</evidence>
<feature type="region of interest" description="Interaction with substrate tRNA" evidence="10">
    <location>
        <begin position="159"/>
        <end position="163"/>
    </location>
</feature>
<keyword evidence="5 10" id="KW-0819">tRNA processing</keyword>
<feature type="binding site" evidence="10">
    <location>
        <begin position="10"/>
        <end position="17"/>
    </location>
    <ligand>
        <name>ATP</name>
        <dbReference type="ChEBI" id="CHEBI:30616"/>
    </ligand>
</feature>
<dbReference type="HAMAP" id="MF_00185">
    <property type="entry name" value="IPP_trans"/>
    <property type="match status" value="1"/>
</dbReference>
<keyword evidence="7 10" id="KW-0067">ATP-binding</keyword>
<protein>
    <recommendedName>
        <fullName evidence="10">tRNA dimethylallyltransferase</fullName>
        <ecNumber evidence="10">2.5.1.75</ecNumber>
    </recommendedName>
    <alternativeName>
        <fullName evidence="10">Dimethylallyl diphosphate:tRNA dimethylallyltransferase</fullName>
        <shortName evidence="10">DMAPP:tRNA dimethylallyltransferase</shortName>
        <shortName evidence="10">DMATase</shortName>
    </alternativeName>
    <alternativeName>
        <fullName evidence="10">Isopentenyl-diphosphate:tRNA isopentenyltransferase</fullName>
        <shortName evidence="10">IPP transferase</shortName>
        <shortName evidence="10">IPPT</shortName>
        <shortName evidence="10">IPTase</shortName>
    </alternativeName>
</protein>
<evidence type="ECO:0000256" key="2">
    <source>
        <dbReference type="ARBA" id="ARBA00003213"/>
    </source>
</evidence>
<dbReference type="PANTHER" id="PTHR11088">
    <property type="entry name" value="TRNA DIMETHYLALLYLTRANSFERASE"/>
    <property type="match status" value="1"/>
</dbReference>
<dbReference type="Pfam" id="PF01715">
    <property type="entry name" value="IPPT"/>
    <property type="match status" value="1"/>
</dbReference>
<evidence type="ECO:0000256" key="5">
    <source>
        <dbReference type="ARBA" id="ARBA00022694"/>
    </source>
</evidence>
<accession>A0A4Q1CL10</accession>
<dbReference type="InterPro" id="IPR039657">
    <property type="entry name" value="Dimethylallyltransferase"/>
</dbReference>
<comment type="function">
    <text evidence="2 10 12">Catalyzes the transfer of a dimethylallyl group onto the adenine at position 37 in tRNAs that read codons beginning with uridine, leading to the formation of N6-(dimethylallyl)adenosine (i(6)A).</text>
</comment>
<comment type="catalytic activity">
    <reaction evidence="9 10 11">
        <text>adenosine(37) in tRNA + dimethylallyl diphosphate = N(6)-dimethylallyladenosine(37) in tRNA + diphosphate</text>
        <dbReference type="Rhea" id="RHEA:26482"/>
        <dbReference type="Rhea" id="RHEA-COMP:10162"/>
        <dbReference type="Rhea" id="RHEA-COMP:10375"/>
        <dbReference type="ChEBI" id="CHEBI:33019"/>
        <dbReference type="ChEBI" id="CHEBI:57623"/>
        <dbReference type="ChEBI" id="CHEBI:74411"/>
        <dbReference type="ChEBI" id="CHEBI:74415"/>
        <dbReference type="EC" id="2.5.1.75"/>
    </reaction>
</comment>
<dbReference type="SUPFAM" id="SSF52540">
    <property type="entry name" value="P-loop containing nucleoside triphosphate hydrolases"/>
    <property type="match status" value="2"/>
</dbReference>
<evidence type="ECO:0000256" key="8">
    <source>
        <dbReference type="ARBA" id="ARBA00022842"/>
    </source>
</evidence>
<evidence type="ECO:0000256" key="4">
    <source>
        <dbReference type="ARBA" id="ARBA00022679"/>
    </source>
</evidence>
<dbReference type="RefSeq" id="WP_129128993.1">
    <property type="nucleotide sequence ID" value="NZ_SDHW01000001.1"/>
</dbReference>
<dbReference type="GO" id="GO:0006400">
    <property type="term" value="P:tRNA modification"/>
    <property type="evidence" value="ECO:0007669"/>
    <property type="project" value="TreeGrafter"/>
</dbReference>
<gene>
    <name evidence="10 14" type="primary">miaA</name>
    <name evidence="14" type="ORF">ESA94_00975</name>
</gene>
<proteinExistence type="inferred from homology"/>
<evidence type="ECO:0000256" key="7">
    <source>
        <dbReference type="ARBA" id="ARBA00022840"/>
    </source>
</evidence>
<dbReference type="Proteomes" id="UP000290204">
    <property type="component" value="Unassembled WGS sequence"/>
</dbReference>
<dbReference type="EMBL" id="SDHW01000001">
    <property type="protein sequence ID" value="RXK61620.1"/>
    <property type="molecule type" value="Genomic_DNA"/>
</dbReference>
<dbReference type="EC" id="2.5.1.75" evidence="10"/>